<proteinExistence type="predicted"/>
<dbReference type="STRING" id="651661.SAMN05660293_00122"/>
<accession>A0A1T5B995</accession>
<reference evidence="3" key="1">
    <citation type="submission" date="2017-02" db="EMBL/GenBank/DDBJ databases">
        <authorList>
            <person name="Varghese N."/>
            <person name="Submissions S."/>
        </authorList>
    </citation>
    <scope>NUCLEOTIDE SEQUENCE [LARGE SCALE GENOMIC DNA]</scope>
    <source>
        <strain evidence="3">DSM 22270</strain>
    </source>
</reference>
<name>A0A1T5B995_9BACT</name>
<protein>
    <submittedName>
        <fullName evidence="2">Uncharacterized protein</fullName>
    </submittedName>
</protein>
<dbReference type="AlphaFoldDB" id="A0A1T5B995"/>
<keyword evidence="3" id="KW-1185">Reference proteome</keyword>
<feature type="coiled-coil region" evidence="1">
    <location>
        <begin position="22"/>
        <end position="72"/>
    </location>
</feature>
<gene>
    <name evidence="2" type="ORF">SAMN05660293_00122</name>
</gene>
<dbReference type="RefSeq" id="WP_082212748.1">
    <property type="nucleotide sequence ID" value="NZ_FUZA01000001.1"/>
</dbReference>
<evidence type="ECO:0000313" key="3">
    <source>
        <dbReference type="Proteomes" id="UP000190897"/>
    </source>
</evidence>
<sequence length="90" mass="10600">MKAEKLQRVDEIVTALNRKLKIDAETQQTRKLEKEIRKIAKNLINDVSKVEENKIKKELKLFDEELKRQKREMRIAAATRILSGKMPLAR</sequence>
<dbReference type="EMBL" id="FUZA01000001">
    <property type="protein sequence ID" value="SKB43530.1"/>
    <property type="molecule type" value="Genomic_DNA"/>
</dbReference>
<evidence type="ECO:0000256" key="1">
    <source>
        <dbReference type="SAM" id="Coils"/>
    </source>
</evidence>
<dbReference type="OrthoDB" id="965236at2"/>
<evidence type="ECO:0000313" key="2">
    <source>
        <dbReference type="EMBL" id="SKB43530.1"/>
    </source>
</evidence>
<keyword evidence="1" id="KW-0175">Coiled coil</keyword>
<organism evidence="2 3">
    <name type="scientific">Dyadobacter psychrophilus</name>
    <dbReference type="NCBI Taxonomy" id="651661"/>
    <lineage>
        <taxon>Bacteria</taxon>
        <taxon>Pseudomonadati</taxon>
        <taxon>Bacteroidota</taxon>
        <taxon>Cytophagia</taxon>
        <taxon>Cytophagales</taxon>
        <taxon>Spirosomataceae</taxon>
        <taxon>Dyadobacter</taxon>
    </lineage>
</organism>
<dbReference type="Proteomes" id="UP000190897">
    <property type="component" value="Unassembled WGS sequence"/>
</dbReference>